<dbReference type="AlphaFoldDB" id="A0A9W8E711"/>
<dbReference type="Pfam" id="PF00328">
    <property type="entry name" value="His_Phos_2"/>
    <property type="match status" value="1"/>
</dbReference>
<feature type="region of interest" description="Disordered" evidence="3">
    <location>
        <begin position="1"/>
        <end position="23"/>
    </location>
</feature>
<dbReference type="InterPro" id="IPR050645">
    <property type="entry name" value="Histidine_acid_phosphatase"/>
</dbReference>
<comment type="caution">
    <text evidence="4">The sequence shown here is derived from an EMBL/GenBank/DDBJ whole genome shotgun (WGS) entry which is preliminary data.</text>
</comment>
<dbReference type="InterPro" id="IPR033379">
    <property type="entry name" value="Acid_Pase_AS"/>
</dbReference>
<evidence type="ECO:0000256" key="2">
    <source>
        <dbReference type="ARBA" id="ARBA00022801"/>
    </source>
</evidence>
<dbReference type="PANTHER" id="PTHR11567:SF110">
    <property type="entry name" value="2-PHOSPHOXYLOSE PHOSPHATASE 1"/>
    <property type="match status" value="1"/>
</dbReference>
<sequence length="558" mass="63821">MPKPFESSNPTSVVPEPPTYSMAAPVPNHDPAFIRQHYPSFLQLRLVQVLHRHGERTPEQRRFTPSAPQVWNLCQHGNQFHQQFVKALERYTSRDGNIQPFEFSSERERNEAVPLRPSPEQPVPTVPWFQERVFSQNRGDKVPAQKDLSRYPITPATCAYGQLTDVGRESLSRLGMALRNIYVDQLGFLPGLYTNSRQFYLRCSEYSRTFESIHQLLSGLYPIPTKGTVASGQATLAPQSPTPFNVIIRAPTQETLFANFTCKRLMELLKEVSKETWQPMHQEWEQFLQDRIYPTAMGDSVAQYLKRTPHHMNTHHVYDMLMAMRAHNIPFPRGITDDTLAKLEDITAREWTHGMKQNLPYLRLLTGRVVEELVTQIKDKIHYEASSLAGKPYVAPPGRTYSPADLKFTVLSAHDSTLLPLLTMMNPSRTEWPAFAAHITLELFHDPTLAPSQLATLREVGERTLEKGPSDVPPLTLHHIDLDPEEHAGYFVRVRYNDQFLTLPQCAPSDHHHPKMGPTMCTFASFYDTVRRAIPKNYREECQPVGKSLRSPKKPEKA</sequence>
<accession>A0A9W8E711</accession>
<keyword evidence="5" id="KW-1185">Reference proteome</keyword>
<protein>
    <recommendedName>
        <fullName evidence="6">Acid phosphatase</fullName>
    </recommendedName>
</protein>
<dbReference type="PROSITE" id="PS00616">
    <property type="entry name" value="HIS_ACID_PHOSPHAT_1"/>
    <property type="match status" value="1"/>
</dbReference>
<evidence type="ECO:0000256" key="3">
    <source>
        <dbReference type="SAM" id="MobiDB-lite"/>
    </source>
</evidence>
<comment type="similarity">
    <text evidence="1">Belongs to the histidine acid phosphatase family.</text>
</comment>
<dbReference type="SUPFAM" id="SSF53254">
    <property type="entry name" value="Phosphoglycerate mutase-like"/>
    <property type="match status" value="1"/>
</dbReference>
<name>A0A9W8E711_9FUNG</name>
<feature type="compositionally biased region" description="Polar residues" evidence="3">
    <location>
        <begin position="1"/>
        <end position="12"/>
    </location>
</feature>
<dbReference type="InterPro" id="IPR029033">
    <property type="entry name" value="His_PPase_superfam"/>
</dbReference>
<evidence type="ECO:0008006" key="6">
    <source>
        <dbReference type="Google" id="ProtNLM"/>
    </source>
</evidence>
<proteinExistence type="inferred from homology"/>
<dbReference type="GO" id="GO:0016791">
    <property type="term" value="F:phosphatase activity"/>
    <property type="evidence" value="ECO:0007669"/>
    <property type="project" value="TreeGrafter"/>
</dbReference>
<dbReference type="Gene3D" id="3.40.50.1240">
    <property type="entry name" value="Phosphoglycerate mutase-like"/>
    <property type="match status" value="1"/>
</dbReference>
<evidence type="ECO:0000313" key="5">
    <source>
        <dbReference type="Proteomes" id="UP001150925"/>
    </source>
</evidence>
<keyword evidence="2" id="KW-0378">Hydrolase</keyword>
<dbReference type="InterPro" id="IPR000560">
    <property type="entry name" value="His_Pase_clade-2"/>
</dbReference>
<dbReference type="EMBL" id="JANBPY010000943">
    <property type="protein sequence ID" value="KAJ1962594.1"/>
    <property type="molecule type" value="Genomic_DNA"/>
</dbReference>
<evidence type="ECO:0000313" key="4">
    <source>
        <dbReference type="EMBL" id="KAJ1962594.1"/>
    </source>
</evidence>
<dbReference type="CDD" id="cd07061">
    <property type="entry name" value="HP_HAP_like"/>
    <property type="match status" value="1"/>
</dbReference>
<gene>
    <name evidence="4" type="ORF">IWQ62_003478</name>
</gene>
<organism evidence="4 5">
    <name type="scientific">Dispira parvispora</name>
    <dbReference type="NCBI Taxonomy" id="1520584"/>
    <lineage>
        <taxon>Eukaryota</taxon>
        <taxon>Fungi</taxon>
        <taxon>Fungi incertae sedis</taxon>
        <taxon>Zoopagomycota</taxon>
        <taxon>Kickxellomycotina</taxon>
        <taxon>Dimargaritomycetes</taxon>
        <taxon>Dimargaritales</taxon>
        <taxon>Dimargaritaceae</taxon>
        <taxon>Dispira</taxon>
    </lineage>
</organism>
<dbReference type="PANTHER" id="PTHR11567">
    <property type="entry name" value="ACID PHOSPHATASE-RELATED"/>
    <property type="match status" value="1"/>
</dbReference>
<dbReference type="OrthoDB" id="10257284at2759"/>
<dbReference type="Proteomes" id="UP001150925">
    <property type="component" value="Unassembled WGS sequence"/>
</dbReference>
<reference evidence="4" key="1">
    <citation type="submission" date="2022-07" db="EMBL/GenBank/DDBJ databases">
        <title>Phylogenomic reconstructions and comparative analyses of Kickxellomycotina fungi.</title>
        <authorList>
            <person name="Reynolds N.K."/>
            <person name="Stajich J.E."/>
            <person name="Barry K."/>
            <person name="Grigoriev I.V."/>
            <person name="Crous P."/>
            <person name="Smith M.E."/>
        </authorList>
    </citation>
    <scope>NUCLEOTIDE SEQUENCE</scope>
    <source>
        <strain evidence="4">RSA 1196</strain>
    </source>
</reference>
<evidence type="ECO:0000256" key="1">
    <source>
        <dbReference type="ARBA" id="ARBA00005375"/>
    </source>
</evidence>